<dbReference type="GeneID" id="6749251"/>
<evidence type="ECO:0000256" key="3">
    <source>
        <dbReference type="ARBA" id="ARBA00022618"/>
    </source>
</evidence>
<dbReference type="InterPro" id="IPR023252">
    <property type="entry name" value="Aurora_borealis_protein"/>
</dbReference>
<evidence type="ECO:0000313" key="6">
    <source>
        <dbReference type="EMBL" id="EDV29574.1"/>
    </source>
</evidence>
<keyword evidence="7" id="KW-1185">Reference proteome</keyword>
<dbReference type="HOGENOM" id="CLU_1009457_0_0_1"/>
<evidence type="ECO:0000256" key="2">
    <source>
        <dbReference type="ARBA" id="ARBA00020055"/>
    </source>
</evidence>
<evidence type="ECO:0000313" key="7">
    <source>
        <dbReference type="Proteomes" id="UP000009022"/>
    </source>
</evidence>
<keyword evidence="4" id="KW-0498">Mitosis</keyword>
<dbReference type="PANTHER" id="PTHR14728:SF2">
    <property type="entry name" value="PROTEIN AURORA BOREALIS"/>
    <property type="match status" value="1"/>
</dbReference>
<sequence length="276" mass="30689">MSSLQCSYNPFEPWCNNNRINFPDFSPSLMKKLSTPNKPKTKTFRWSIDQIAVMNPADIDEQTDQDSTVLLSKEQEEESQNAIESFFSQNLIAPSPWVNKESKNSHTKSQSSAKSPFMPVNSTALFVTPESCQNSTSQKAYKDILLSSLRKKLFLQGNATSMCQYQNSFTKSPLVGCERMSLNTSCRSESIDNSTIGPMSLGELALSSQESSYTSDCSQFSSTPARSSMIKAEMLCIDISPIPSNSPYLQGELKSRDTGHIMDASVRKLSFDDVLE</sequence>
<keyword evidence="3" id="KW-0132">Cell division</keyword>
<evidence type="ECO:0000256" key="4">
    <source>
        <dbReference type="ARBA" id="ARBA00022776"/>
    </source>
</evidence>
<dbReference type="OrthoDB" id="10020858at2759"/>
<dbReference type="GO" id="GO:0051301">
    <property type="term" value="P:cell division"/>
    <property type="evidence" value="ECO:0007669"/>
    <property type="project" value="UniProtKB-KW"/>
</dbReference>
<dbReference type="InParanoid" id="B3RLS0"/>
<dbReference type="KEGG" id="tad:TRIADDRAFT_52099"/>
<dbReference type="PRINTS" id="PR02038">
    <property type="entry name" value="AURORABORA"/>
</dbReference>
<gene>
    <name evidence="6" type="ORF">TRIADDRAFT_52099</name>
</gene>
<dbReference type="EMBL" id="DS985241">
    <property type="protein sequence ID" value="EDV29574.1"/>
    <property type="molecule type" value="Genomic_DNA"/>
</dbReference>
<comment type="similarity">
    <text evidence="1">Belongs to the BORA family.</text>
</comment>
<proteinExistence type="inferred from homology"/>
<keyword evidence="5" id="KW-0131">Cell cycle</keyword>
<reference evidence="6 7" key="1">
    <citation type="journal article" date="2008" name="Nature">
        <title>The Trichoplax genome and the nature of placozoans.</title>
        <authorList>
            <person name="Srivastava M."/>
            <person name="Begovic E."/>
            <person name="Chapman J."/>
            <person name="Putnam N.H."/>
            <person name="Hellsten U."/>
            <person name="Kawashima T."/>
            <person name="Kuo A."/>
            <person name="Mitros T."/>
            <person name="Salamov A."/>
            <person name="Carpenter M.L."/>
            <person name="Signorovitch A.Y."/>
            <person name="Moreno M.A."/>
            <person name="Kamm K."/>
            <person name="Grimwood J."/>
            <person name="Schmutz J."/>
            <person name="Shapiro H."/>
            <person name="Grigoriev I.V."/>
            <person name="Buss L.W."/>
            <person name="Schierwater B."/>
            <person name="Dellaporta S.L."/>
            <person name="Rokhsar D.S."/>
        </authorList>
    </citation>
    <scope>NUCLEOTIDE SEQUENCE [LARGE SCALE GENOMIC DNA]</scope>
    <source>
        <strain evidence="6 7">Grell-BS-1999</strain>
    </source>
</reference>
<evidence type="ECO:0000256" key="5">
    <source>
        <dbReference type="ARBA" id="ARBA00023306"/>
    </source>
</evidence>
<dbReference type="STRING" id="10228.B3RLS0"/>
<dbReference type="PhylomeDB" id="B3RLS0"/>
<dbReference type="RefSeq" id="XP_002108776.1">
    <property type="nucleotide sequence ID" value="XM_002108740.1"/>
</dbReference>
<accession>B3RLS0</accession>
<organism evidence="6 7">
    <name type="scientific">Trichoplax adhaerens</name>
    <name type="common">Trichoplax reptans</name>
    <dbReference type="NCBI Taxonomy" id="10228"/>
    <lineage>
        <taxon>Eukaryota</taxon>
        <taxon>Metazoa</taxon>
        <taxon>Placozoa</taxon>
        <taxon>Uniplacotomia</taxon>
        <taxon>Trichoplacea</taxon>
        <taxon>Trichoplacidae</taxon>
        <taxon>Trichoplax</taxon>
    </lineage>
</organism>
<name>B3RLS0_TRIAD</name>
<evidence type="ECO:0000256" key="1">
    <source>
        <dbReference type="ARBA" id="ARBA00010963"/>
    </source>
</evidence>
<protein>
    <recommendedName>
        <fullName evidence="2">Protein aurora borealis</fullName>
    </recommendedName>
</protein>
<dbReference type="Proteomes" id="UP000009022">
    <property type="component" value="Unassembled WGS sequence"/>
</dbReference>
<dbReference type="CTD" id="6749251"/>
<dbReference type="AlphaFoldDB" id="B3RLS0"/>
<dbReference type="PANTHER" id="PTHR14728">
    <property type="entry name" value="PROTEIN AURORA BOREALIS"/>
    <property type="match status" value="1"/>
</dbReference>
<dbReference type="Pfam" id="PF15280">
    <property type="entry name" value="BORA_N"/>
    <property type="match status" value="1"/>
</dbReference>